<dbReference type="CDD" id="cd00064">
    <property type="entry name" value="FU"/>
    <property type="match status" value="1"/>
</dbReference>
<dbReference type="Gene3D" id="3.30.200.20">
    <property type="entry name" value="Phosphorylase Kinase, domain 1"/>
    <property type="match status" value="1"/>
</dbReference>
<keyword evidence="7" id="KW-1185">Reference proteome</keyword>
<dbReference type="OMA" id="ENCEECM"/>
<dbReference type="InterPro" id="IPR000742">
    <property type="entry name" value="EGF"/>
</dbReference>
<dbReference type="GO" id="GO:0004709">
    <property type="term" value="F:MAP kinase kinase kinase activity"/>
    <property type="evidence" value="ECO:0007669"/>
    <property type="project" value="UniProtKB-EC"/>
</dbReference>
<dbReference type="SMART" id="SM00220">
    <property type="entry name" value="S_TKc"/>
    <property type="match status" value="1"/>
</dbReference>
<dbReference type="InterPro" id="IPR053215">
    <property type="entry name" value="TKL_Ser/Thr_kinase"/>
</dbReference>
<evidence type="ECO:0000313" key="7">
    <source>
        <dbReference type="Proteomes" id="UP000014680"/>
    </source>
</evidence>
<dbReference type="Proteomes" id="UP000014680">
    <property type="component" value="Unassembled WGS sequence"/>
</dbReference>
<dbReference type="GeneID" id="14890197"/>
<dbReference type="GO" id="GO:0005524">
    <property type="term" value="F:ATP binding"/>
    <property type="evidence" value="ECO:0007669"/>
    <property type="project" value="UniProtKB-UniRule"/>
</dbReference>
<keyword evidence="6" id="KW-0808">Transferase</keyword>
<dbReference type="InterPro" id="IPR009030">
    <property type="entry name" value="Growth_fac_rcpt_cys_sf"/>
</dbReference>
<dbReference type="InterPro" id="IPR000719">
    <property type="entry name" value="Prot_kinase_dom"/>
</dbReference>
<keyword evidence="4" id="KW-0812">Transmembrane</keyword>
<feature type="binding site" evidence="3">
    <location>
        <position position="2512"/>
    </location>
    <ligand>
        <name>ATP</name>
        <dbReference type="ChEBI" id="CHEBI:30616"/>
    </ligand>
</feature>
<dbReference type="SMART" id="SM00181">
    <property type="entry name" value="EGF"/>
    <property type="match status" value="5"/>
</dbReference>
<dbReference type="SMART" id="SM00261">
    <property type="entry name" value="FU"/>
    <property type="match status" value="7"/>
</dbReference>
<dbReference type="SUPFAM" id="SSF57184">
    <property type="entry name" value="Growth factor receptor domain"/>
    <property type="match status" value="4"/>
</dbReference>
<keyword evidence="1 3" id="KW-0547">Nucleotide-binding</keyword>
<dbReference type="PANTHER" id="PTHR45756">
    <property type="entry name" value="PALMITOYLTRANSFERASE"/>
    <property type="match status" value="1"/>
</dbReference>
<dbReference type="VEuPathDB" id="AmoebaDB:EIN_152850"/>
<keyword evidence="6" id="KW-0418">Kinase</keyword>
<dbReference type="EMBL" id="KB206474">
    <property type="protein sequence ID" value="ELP91288.1"/>
    <property type="molecule type" value="Genomic_DNA"/>
</dbReference>
<evidence type="ECO:0000256" key="1">
    <source>
        <dbReference type="ARBA" id="ARBA00022741"/>
    </source>
</evidence>
<reference evidence="6 7" key="1">
    <citation type="submission" date="2012-10" db="EMBL/GenBank/DDBJ databases">
        <authorList>
            <person name="Zafar N."/>
            <person name="Inman J."/>
            <person name="Hall N."/>
            <person name="Lorenzi H."/>
            <person name="Caler E."/>
        </authorList>
    </citation>
    <scope>NUCLEOTIDE SEQUENCE [LARGE SCALE GENOMIC DNA]</scope>
    <source>
        <strain evidence="6 7">IP1</strain>
    </source>
</reference>
<dbReference type="KEGG" id="eiv:EIN_152850"/>
<dbReference type="InterPro" id="IPR011009">
    <property type="entry name" value="Kinase-like_dom_sf"/>
</dbReference>
<keyword evidence="4" id="KW-0472">Membrane</keyword>
<evidence type="ECO:0000259" key="5">
    <source>
        <dbReference type="PROSITE" id="PS50011"/>
    </source>
</evidence>
<dbReference type="PANTHER" id="PTHR45756:SF1">
    <property type="entry name" value="PROTEIN KINASE DOMAIN CONTAINING PROTEIN"/>
    <property type="match status" value="1"/>
</dbReference>
<dbReference type="Gene3D" id="2.10.220.10">
    <property type="entry name" value="Hormone Receptor, Insulin-like Growth Factor Receptor 1, Chain A, domain 2"/>
    <property type="match status" value="2"/>
</dbReference>
<dbReference type="InterPro" id="IPR006212">
    <property type="entry name" value="Furin_repeat"/>
</dbReference>
<dbReference type="Pfam" id="PF00069">
    <property type="entry name" value="Pkinase"/>
    <property type="match status" value="1"/>
</dbReference>
<dbReference type="InterPro" id="IPR017441">
    <property type="entry name" value="Protein_kinase_ATP_BS"/>
</dbReference>
<evidence type="ECO:0000313" key="6">
    <source>
        <dbReference type="EMBL" id="ELP91288.1"/>
    </source>
</evidence>
<gene>
    <name evidence="6" type="ORF">EIN_152850</name>
</gene>
<feature type="transmembrane region" description="Helical" evidence="4">
    <location>
        <begin position="2305"/>
        <end position="2331"/>
    </location>
</feature>
<evidence type="ECO:0000256" key="4">
    <source>
        <dbReference type="SAM" id="Phobius"/>
    </source>
</evidence>
<keyword evidence="4" id="KW-1133">Transmembrane helix</keyword>
<dbReference type="EC" id="2.7.11.25" evidence="6"/>
<accession>A0A0A1UC53</accession>
<dbReference type="RefSeq" id="XP_004258059.1">
    <property type="nucleotide sequence ID" value="XM_004258011.1"/>
</dbReference>
<sequence length="2753" mass="301355">MLFALSLIVTTVLGYCINDNTITISTLNSCDEIKVDSNNNPLIERSGSNVLGGVTFNRLLIRSKSVPTTITIKDSSTSVPFILWYDSGNCLVDTIHFYMTGINNQWGLYNNMDSAKDQSYYFYPSEDNSDSKPYVFRPRVNAYFENKNDNYYITLGFDFSDHTVARIKGKFKVYIFSSTITSYRGYVMTTTDSNVLARPNYINQVMCVMKNGNIRFGFNDTEPIIEDCTCNKLSNGTWDKNDCEQYIEYLQFVAGCHYTTTKMGEKYGGLKLSGCGVDEVPSVTVDTATSLTLNDFKIDANGAIFNVKATLTMNIVIPENTPQIMINVDSGASVTINDVTLPEGVNMTNKILFVASDTTVSGTNVKAFCGGTYKRFATIDSSEDVICQCNFDSTKTGDEYVESDCVTDSAYRVLNLPLSRTIIASRTWMKIQSNEETTMTMSEGVTLTATNVFFSKNVNIDVPLSVSNSLTLGSTSGVSIFGDLTVTNTVTTGIQSGIVLIAKSASLSGLTKTCVNGVDGKSRFYIGLPVDPLCECKSLGSTDLLGYDQSDCEKSFASTSYDLIVPSVFATTKSAQWKTISSSEDYTITVGDGLTLTVLSFAPTHSTSIIGNLIVQNELTLNGDVNCLFSHIQYTNLVTTANINTLLFVGNAINPTGVTISCAALTGVTHKRYYTEGSTENCNCIPSTTTITSNTIYDVFDCQNYASERILSTSSNSLTVTSNLNFYGFENSNPITITSSGNAIEFSSTNVKNTITVNGTGSLKIGTINGVNGQALISTVPTTVTTNSAESGFVIVSPPSSQIGNLVSQCSITDSIGRYSTNTIGCDCTPNGNLETYVEGDCSVYSEYLNLKITGSSEFKDSRTWNTLKNEGTPFDITIISGKTLTVKTLTLDLDTTMSGSLNIQKLTLSNNAYVKFNLVPTIGQLVVSADFTNTIAFIAPTGISNTLGLFQVCTLGAMYRYSKTNTENCYCDPNIVSESIIGYVQKDCVEYSQYLTLQVPQSVTLTDKNWKTLNLPTNAITLTASGSVIVDKMSIPIESLFKTSGDGKLVINEVTLKLTLTNYIDLSALQITSVVFEDINYLFTTRQTNVITNTIHSCTLSDGYFRVTSTTSNIGCNCVFKSGSFEQTDCELFNSKSPAVYNLISSDYKSTTAAYYKTVSVESGSVLSTTGSSQINFDSCDFTAMTQVTLNTPTICTTMSVAKTTKILFFDILKITTLILPNEEHTNKGSVITTTTAANKLAIGSVTGTQCVDFASTSKGNEFSTSQIQTNMTLLSNNRLIRYCPTTSQYNTVKCKMNGNIYTSSVFDQIYCPCETSNCEIYPTTTFITLDVGMLNKVIIEKTSPTRNINGFSTLGTVQIEGTDGIYTFNGLAASKITLLEISGGQNTVTVGSYDTTVIATTMNTLQSETNKIKVYGSVGTLTVPKKNTISIFGSSTIQTATLGSIIGTTLQINNFEYKRNADDVYLLSGITWMSEIENNEGVSIEMSSIVEISKVKVAVSTFVMTFSVSNSVIGTIEGVADYKIVSTGDNIKVGLGNTSGSFEITKNIEFTSPIVNLKSLKMLSSTGFANISTTTTQLQVTRLESKNTQGVFGIDPSTTALNVVLNSGYDALITAPLILLYARSRKITGASLRCDNFVVLSGVYTDEKRTCKSLGLYERRCDYVNDIYVFEGSTDYSCPCTSIRSKCTISLTTTLSSFSFTSDFKPSILQLVSDVTLDSLSGVELQINTPFASLDVTGKNSVISLSSDTLASVSVHMETTESFVVFSKTRGLGNTLKTGVGQYSFSVGKNVDVCQMYVTLRDVTTCKNCLPNTGTVLKDGVCSDSNIENCQIAEATENSVICTLCDSGYYTTNQSTKCEKCNVENCEECMSGDGKCLKCKEGSYLSGDVCITVTPDTTNCLYFANTCRKCEGFLYPSTGSNMCSMCDTQCKTCEGTSDTCVVCNWEEGYSSSNDQCIKNSNASGVIGNTIVSCSVGYFFKNEMCVSCTETYGECRVCDSFKCLECKSGKIFNQDGKCVEDTNCDLIQNSRCTSCVNGTYIKEGTCSVCGTSCNKCYNKDTCLACNNDSHLTDSNTCSNEINNECLKDTIIGCLRCVDGTYLQNNKCEPCDSTCLTCSTTSTHCNSCKSNSHLVNGKCIENDEFLQKCDFYIDQLDGCLRCKIGYYKENRECLKCHDNCTSCTGYDVCQECISGYYYSLSTSLCLSQDELVYCETKSSSGCLKCANGVYTLNKECYKCSDNCKHCISVDTCGMCEEGYVLVEGQCQPMSNVVGCISTSNGLCSECKFNYKLKDNGSGCNFRINAVVIVIPILVFLIILIIVFVIIVIIVFKVTRYKADKKRQQSVTSFKMDNSSIIFTSLDKNLMVNKQVVDFVVEGKEAVEVCKETKDLVCVGNSGTKVVKAQFSLSSDSTDRYELKCEPELAFIRPGEAVEFTMTVNPYCSCKVDDTVKLVYCQMGKTKDFHFDIKIAFETEITTHLDYGEIELEKQVGEGAFGIVFKGVFRGNSVAVKQMKNFSCDDDSLDEFMKEVSMLDKFRENHIVHFYGAVLIPNKYCMVTEFAEFGSLQDCIHKIKEDKMPNEKLRVKFILDAAYGLEYLHSNGIIHRDIKPDNILVTSMNDGVDVNAKLTDFGSSRNINLLMTNITFTKGVGTPMYMAPEVMDQQKYKMPCDVFSLAVSFYEGYTWITPYPVSDFKFPWHIANFVIEGKRLPKPSSMPDWVYSIISQSWEQEPVDRLTIDNFVNKTKEGYSKF</sequence>
<dbReference type="OrthoDB" id="10401536at2759"/>
<dbReference type="SUPFAM" id="SSF56112">
    <property type="entry name" value="Protein kinase-like (PK-like)"/>
    <property type="match status" value="1"/>
</dbReference>
<evidence type="ECO:0000256" key="2">
    <source>
        <dbReference type="ARBA" id="ARBA00022840"/>
    </source>
</evidence>
<name>A0A0A1UC53_ENTIV</name>
<dbReference type="PROSITE" id="PS00107">
    <property type="entry name" value="PROTEIN_KINASE_ATP"/>
    <property type="match status" value="1"/>
</dbReference>
<proteinExistence type="predicted"/>
<protein>
    <submittedName>
        <fullName evidence="6">Protein serine/threonine kinase, putative</fullName>
        <ecNumber evidence="6">2.7.11.25</ecNumber>
    </submittedName>
</protein>
<dbReference type="InterPro" id="IPR008271">
    <property type="entry name" value="Ser/Thr_kinase_AS"/>
</dbReference>
<dbReference type="CDD" id="cd13999">
    <property type="entry name" value="STKc_MAP3K-like"/>
    <property type="match status" value="1"/>
</dbReference>
<organism evidence="6 7">
    <name type="scientific">Entamoeba invadens IP1</name>
    <dbReference type="NCBI Taxonomy" id="370355"/>
    <lineage>
        <taxon>Eukaryota</taxon>
        <taxon>Amoebozoa</taxon>
        <taxon>Evosea</taxon>
        <taxon>Archamoebae</taxon>
        <taxon>Mastigamoebida</taxon>
        <taxon>Entamoebidae</taxon>
        <taxon>Entamoeba</taxon>
    </lineage>
</organism>
<evidence type="ECO:0000256" key="3">
    <source>
        <dbReference type="PROSITE-ProRule" id="PRU10141"/>
    </source>
</evidence>
<dbReference type="PROSITE" id="PS00108">
    <property type="entry name" value="PROTEIN_KINASE_ST"/>
    <property type="match status" value="1"/>
</dbReference>
<dbReference type="Gene3D" id="1.10.510.10">
    <property type="entry name" value="Transferase(Phosphotransferase) domain 1"/>
    <property type="match status" value="1"/>
</dbReference>
<dbReference type="PROSITE" id="PS50011">
    <property type="entry name" value="PROTEIN_KINASE_DOM"/>
    <property type="match status" value="1"/>
</dbReference>
<keyword evidence="2 3" id="KW-0067">ATP-binding</keyword>
<feature type="domain" description="Protein kinase" evidence="5">
    <location>
        <begin position="2485"/>
        <end position="2753"/>
    </location>
</feature>